<name>A0A9K3DEJ1_9EUKA</name>
<dbReference type="AlphaFoldDB" id="A0A9K3DEJ1"/>
<feature type="non-terminal residue" evidence="1">
    <location>
        <position position="1"/>
    </location>
</feature>
<organism evidence="1 2">
    <name type="scientific">Kipferlia bialata</name>
    <dbReference type="NCBI Taxonomy" id="797122"/>
    <lineage>
        <taxon>Eukaryota</taxon>
        <taxon>Metamonada</taxon>
        <taxon>Carpediemonas-like organisms</taxon>
        <taxon>Kipferlia</taxon>
    </lineage>
</organism>
<comment type="caution">
    <text evidence="1">The sequence shown here is derived from an EMBL/GenBank/DDBJ whole genome shotgun (WGS) entry which is preliminary data.</text>
</comment>
<accession>A0A9K3DEJ1</accession>
<protein>
    <submittedName>
        <fullName evidence="1">Uncharacterized protein</fullName>
    </submittedName>
</protein>
<keyword evidence="2" id="KW-1185">Reference proteome</keyword>
<reference evidence="1 2" key="1">
    <citation type="journal article" date="2018" name="PLoS ONE">
        <title>The draft genome of Kipferlia bialata reveals reductive genome evolution in fornicate parasites.</title>
        <authorList>
            <person name="Tanifuji G."/>
            <person name="Takabayashi S."/>
            <person name="Kume K."/>
            <person name="Takagi M."/>
            <person name="Nakayama T."/>
            <person name="Kamikawa R."/>
            <person name="Inagaki Y."/>
            <person name="Hashimoto T."/>
        </authorList>
    </citation>
    <scope>NUCLEOTIDE SEQUENCE [LARGE SCALE GENOMIC DNA]</scope>
    <source>
        <strain evidence="1">NY0173</strain>
    </source>
</reference>
<dbReference type="Proteomes" id="UP000265618">
    <property type="component" value="Unassembled WGS sequence"/>
</dbReference>
<dbReference type="EMBL" id="BDIP01009975">
    <property type="protein sequence ID" value="GIQ92558.1"/>
    <property type="molecule type" value="Genomic_DNA"/>
</dbReference>
<proteinExistence type="predicted"/>
<evidence type="ECO:0000313" key="2">
    <source>
        <dbReference type="Proteomes" id="UP000265618"/>
    </source>
</evidence>
<gene>
    <name evidence="1" type="ORF">KIPB_016393</name>
</gene>
<sequence length="105" mass="11279">MCQDDCMSVLEGRASIQSEAALYKSLFNKESVSVRTIQNLAQAPLSQLTSRDRWLLAASASVCSPYSSEPTHATEEEDVSFSLSEATCPLNTDLLAGLAAYEAVS</sequence>
<evidence type="ECO:0000313" key="1">
    <source>
        <dbReference type="EMBL" id="GIQ92558.1"/>
    </source>
</evidence>